<keyword evidence="4" id="KW-0633">Potassium transport</keyword>
<keyword evidence="6 8" id="KW-1133">Transmembrane helix</keyword>
<feature type="transmembrane region" description="Helical" evidence="8">
    <location>
        <begin position="88"/>
        <end position="111"/>
    </location>
</feature>
<dbReference type="SUPFAM" id="SSF51735">
    <property type="entry name" value="NAD(P)-binding Rossmann-fold domains"/>
    <property type="match status" value="1"/>
</dbReference>
<dbReference type="InterPro" id="IPR003148">
    <property type="entry name" value="RCK_N"/>
</dbReference>
<dbReference type="PANTHER" id="PTHR42751:SF3">
    <property type="entry name" value="SODIUM_GLUTAMATE SYMPORTER"/>
    <property type="match status" value="1"/>
</dbReference>
<dbReference type="Pfam" id="PF02254">
    <property type="entry name" value="TrkA_N"/>
    <property type="match status" value="1"/>
</dbReference>
<keyword evidence="7 8" id="KW-0472">Membrane</keyword>
<evidence type="ECO:0000256" key="4">
    <source>
        <dbReference type="ARBA" id="ARBA00022538"/>
    </source>
</evidence>
<feature type="transmembrane region" description="Helical" evidence="8">
    <location>
        <begin position="117"/>
        <end position="137"/>
    </location>
</feature>
<dbReference type="GO" id="GO:1902600">
    <property type="term" value="P:proton transmembrane transport"/>
    <property type="evidence" value="ECO:0007669"/>
    <property type="project" value="InterPro"/>
</dbReference>
<dbReference type="AlphaFoldDB" id="A0A8G2F4E5"/>
<organism evidence="11 12">
    <name type="scientific">Desulfomicrobium norvegicum (strain DSM 1741 / NCIMB 8310)</name>
    <name type="common">Desulfovibrio baculatus (strain Norway 4)</name>
    <name type="synonym">Desulfovibrio desulfuricans (strain Norway 4)</name>
    <dbReference type="NCBI Taxonomy" id="52561"/>
    <lineage>
        <taxon>Bacteria</taxon>
        <taxon>Pseudomonadati</taxon>
        <taxon>Thermodesulfobacteriota</taxon>
        <taxon>Desulfovibrionia</taxon>
        <taxon>Desulfovibrionales</taxon>
        <taxon>Desulfomicrobiaceae</taxon>
        <taxon>Desulfomicrobium</taxon>
    </lineage>
</organism>
<accession>A0A8G2F4E5</accession>
<evidence type="ECO:0000259" key="9">
    <source>
        <dbReference type="PROSITE" id="PS51201"/>
    </source>
</evidence>
<evidence type="ECO:0000256" key="6">
    <source>
        <dbReference type="ARBA" id="ARBA00022989"/>
    </source>
</evidence>
<evidence type="ECO:0000256" key="3">
    <source>
        <dbReference type="ARBA" id="ARBA00022448"/>
    </source>
</evidence>
<dbReference type="PROSITE" id="PS51202">
    <property type="entry name" value="RCK_C"/>
    <property type="match status" value="1"/>
</dbReference>
<comment type="caution">
    <text evidence="11">The sequence shown here is derived from an EMBL/GenBank/DDBJ whole genome shotgun (WGS) entry which is preliminary data.</text>
</comment>
<evidence type="ECO:0000259" key="10">
    <source>
        <dbReference type="PROSITE" id="PS51202"/>
    </source>
</evidence>
<keyword evidence="5 8" id="KW-0812">Transmembrane</keyword>
<feature type="transmembrane region" description="Helical" evidence="8">
    <location>
        <begin position="185"/>
        <end position="204"/>
    </location>
</feature>
<keyword evidence="4" id="KW-0630">Potassium</keyword>
<feature type="transmembrane region" description="Helical" evidence="8">
    <location>
        <begin position="6"/>
        <end position="26"/>
    </location>
</feature>
<dbReference type="Proteomes" id="UP000199581">
    <property type="component" value="Unassembled WGS sequence"/>
</dbReference>
<feature type="transmembrane region" description="Helical" evidence="8">
    <location>
        <begin position="149"/>
        <end position="173"/>
    </location>
</feature>
<reference evidence="11 12" key="1">
    <citation type="submission" date="2016-10" db="EMBL/GenBank/DDBJ databases">
        <authorList>
            <person name="Varghese N."/>
            <person name="Submissions S."/>
        </authorList>
    </citation>
    <scope>NUCLEOTIDE SEQUENCE [LARGE SCALE GENOMIC DNA]</scope>
    <source>
        <strain evidence="11 12">DSM 1741</strain>
    </source>
</reference>
<dbReference type="InterPro" id="IPR006037">
    <property type="entry name" value="RCK_C"/>
</dbReference>
<dbReference type="Gene3D" id="3.40.50.720">
    <property type="entry name" value="NAD(P)-binding Rossmann-like Domain"/>
    <property type="match status" value="1"/>
</dbReference>
<proteinExistence type="inferred from homology"/>
<feature type="transmembrane region" description="Helical" evidence="8">
    <location>
        <begin position="272"/>
        <end position="291"/>
    </location>
</feature>
<feature type="transmembrane region" description="Helical" evidence="8">
    <location>
        <begin position="298"/>
        <end position="319"/>
    </location>
</feature>
<evidence type="ECO:0000256" key="5">
    <source>
        <dbReference type="ARBA" id="ARBA00022692"/>
    </source>
</evidence>
<dbReference type="Pfam" id="PF00999">
    <property type="entry name" value="Na_H_Exchanger"/>
    <property type="match status" value="1"/>
</dbReference>
<feature type="domain" description="RCK N-terminal" evidence="9">
    <location>
        <begin position="407"/>
        <end position="524"/>
    </location>
</feature>
<sequence>MSVEIPILTDVVMIFGLSSAVIIASHRFRIPPVIGFLLTGVLAGPYGLGLVGAVDEVEIFAEIGVILLLFVIGMELSLAELQRLKKPVFVGGAAQVLLTIAVLELPFMIYGVGLGKAIFIGFLAALSSTAIVLKLLGEKAQLGAPHGRISLGMLIFQDVAVVPMMLLIPLLAGTADNPWQSLGELLLKAVLVGAVLLVAARKVIPRVLEAAIRTRSRELFLMTTLGLCFAIALLTSSVGLSLSLGAFLAGLIMSESEYSHSALEGVLPFRDVFTSIFFVSIGMLLDPAFVLAHLPQVLGLAGAVLVLKAFLAALAGRLLGYPWHVAILGGLCLCQIGEFSFVLAGVGMGNKLLSPVEYQYFLAVAILTMAVTPFLIAAVPAISTRLVKLMPPGLKAEPPKAEQEDLHDHLIIAGFGLGGHHLARAAKAAGINYVILEMNPDTVRRERDRGVPIMYGDASQAAVLEHINVTKARILAVVISDPAAIGRIVATARAQNPALHIVVRTRFVSEIEPLMQLGAQEVVAEEYETSVEMFIRVLSTYLVPRGDIERFVREIRAEGYGMLRRPVLNTADACNLGGVCSSFGATVLRVVPGAFVEGKSLIEARLRKEHGLTVVAVQRDGRTSLNPDPEWVFEAGDRVHVFGEQDLISEKAALFIGAEGDTWN</sequence>
<dbReference type="GO" id="GO:0016020">
    <property type="term" value="C:membrane"/>
    <property type="evidence" value="ECO:0007669"/>
    <property type="project" value="UniProtKB-SubCell"/>
</dbReference>
<feature type="transmembrane region" description="Helical" evidence="8">
    <location>
        <begin position="33"/>
        <end position="53"/>
    </location>
</feature>
<dbReference type="EMBL" id="FOTO01000001">
    <property type="protein sequence ID" value="SFL27226.1"/>
    <property type="molecule type" value="Genomic_DNA"/>
</dbReference>
<dbReference type="InterPro" id="IPR006153">
    <property type="entry name" value="Cation/H_exchanger_TM"/>
</dbReference>
<evidence type="ECO:0000256" key="1">
    <source>
        <dbReference type="ARBA" id="ARBA00004141"/>
    </source>
</evidence>
<name>A0A8G2F4E5_DESNO</name>
<evidence type="ECO:0000256" key="2">
    <source>
        <dbReference type="ARBA" id="ARBA00005551"/>
    </source>
</evidence>
<keyword evidence="4" id="KW-0406">Ion transport</keyword>
<evidence type="ECO:0000256" key="7">
    <source>
        <dbReference type="ARBA" id="ARBA00023136"/>
    </source>
</evidence>
<comment type="subcellular location">
    <subcellularLocation>
        <location evidence="1">Membrane</location>
        <topology evidence="1">Multi-pass membrane protein</topology>
    </subcellularLocation>
</comment>
<feature type="transmembrane region" description="Helical" evidence="8">
    <location>
        <begin position="360"/>
        <end position="382"/>
    </location>
</feature>
<feature type="transmembrane region" description="Helical" evidence="8">
    <location>
        <begin position="59"/>
        <end position="76"/>
    </location>
</feature>
<dbReference type="InterPro" id="IPR038770">
    <property type="entry name" value="Na+/solute_symporter_sf"/>
</dbReference>
<dbReference type="GO" id="GO:0006813">
    <property type="term" value="P:potassium ion transport"/>
    <property type="evidence" value="ECO:0007669"/>
    <property type="project" value="UniProtKB-KW"/>
</dbReference>
<dbReference type="InterPro" id="IPR036291">
    <property type="entry name" value="NAD(P)-bd_dom_sf"/>
</dbReference>
<evidence type="ECO:0000313" key="11">
    <source>
        <dbReference type="EMBL" id="SFL27226.1"/>
    </source>
</evidence>
<dbReference type="GO" id="GO:0008324">
    <property type="term" value="F:monoatomic cation transmembrane transporter activity"/>
    <property type="evidence" value="ECO:0007669"/>
    <property type="project" value="InterPro"/>
</dbReference>
<dbReference type="SUPFAM" id="SSF116726">
    <property type="entry name" value="TrkA C-terminal domain-like"/>
    <property type="match status" value="1"/>
</dbReference>
<keyword evidence="3" id="KW-0813">Transport</keyword>
<feature type="domain" description="RCK C-terminal" evidence="10">
    <location>
        <begin position="571"/>
        <end position="657"/>
    </location>
</feature>
<dbReference type="Gene3D" id="3.30.70.1450">
    <property type="entry name" value="Regulator of K+ conductance, C-terminal domain"/>
    <property type="match status" value="1"/>
</dbReference>
<comment type="similarity">
    <text evidence="2">Belongs to the monovalent cation:proton antiporter 2 (CPA2) transporter (TC 2.A.37) family.</text>
</comment>
<dbReference type="InterPro" id="IPR036721">
    <property type="entry name" value="RCK_C_sf"/>
</dbReference>
<evidence type="ECO:0000256" key="8">
    <source>
        <dbReference type="SAM" id="Phobius"/>
    </source>
</evidence>
<dbReference type="PANTHER" id="PTHR42751">
    <property type="entry name" value="SODIUM/HYDROGEN EXCHANGER FAMILY/TRKA DOMAIN PROTEIN"/>
    <property type="match status" value="1"/>
</dbReference>
<dbReference type="GO" id="GO:0015297">
    <property type="term" value="F:antiporter activity"/>
    <property type="evidence" value="ECO:0007669"/>
    <property type="project" value="InterPro"/>
</dbReference>
<keyword evidence="12" id="KW-1185">Reference proteome</keyword>
<dbReference type="PROSITE" id="PS51201">
    <property type="entry name" value="RCK_N"/>
    <property type="match status" value="1"/>
</dbReference>
<dbReference type="OrthoDB" id="9781411at2"/>
<feature type="transmembrane region" description="Helical" evidence="8">
    <location>
        <begin position="225"/>
        <end position="252"/>
    </location>
</feature>
<feature type="transmembrane region" description="Helical" evidence="8">
    <location>
        <begin position="325"/>
        <end position="348"/>
    </location>
</feature>
<dbReference type="Pfam" id="PF02080">
    <property type="entry name" value="TrkA_C"/>
    <property type="match status" value="1"/>
</dbReference>
<gene>
    <name evidence="11" type="ORF">SAMN05421830_101277</name>
</gene>
<protein>
    <submittedName>
        <fullName evidence="11">Monovalent cation:H+ antiporter-2, CPA2 family</fullName>
    </submittedName>
</protein>
<dbReference type="Gene3D" id="1.20.1530.20">
    <property type="match status" value="1"/>
</dbReference>
<dbReference type="RefSeq" id="WP_092188516.1">
    <property type="nucleotide sequence ID" value="NZ_FOTO01000001.1"/>
</dbReference>
<evidence type="ECO:0000313" key="12">
    <source>
        <dbReference type="Proteomes" id="UP000199581"/>
    </source>
</evidence>